<evidence type="ECO:0000259" key="1">
    <source>
        <dbReference type="Pfam" id="PF03432"/>
    </source>
</evidence>
<feature type="domain" description="MobA/VirD2-like nuclease" evidence="1">
    <location>
        <begin position="35"/>
        <end position="141"/>
    </location>
</feature>
<name>A0ABR8DFB3_9NOST</name>
<dbReference type="EMBL" id="JACJSG010000107">
    <property type="protein sequence ID" value="MBD2505632.1"/>
    <property type="molecule type" value="Genomic_DNA"/>
</dbReference>
<reference evidence="2 3" key="1">
    <citation type="journal article" date="2020" name="ISME J.">
        <title>Comparative genomics reveals insights into cyanobacterial evolution and habitat adaptation.</title>
        <authorList>
            <person name="Chen M.Y."/>
            <person name="Teng W.K."/>
            <person name="Zhao L."/>
            <person name="Hu C.X."/>
            <person name="Zhou Y.K."/>
            <person name="Han B.P."/>
            <person name="Song L.R."/>
            <person name="Shu W.S."/>
        </authorList>
    </citation>
    <scope>NUCLEOTIDE SEQUENCE [LARGE SCALE GENOMIC DNA]</scope>
    <source>
        <strain evidence="2 3">FACHB-119</strain>
    </source>
</reference>
<evidence type="ECO:0000313" key="2">
    <source>
        <dbReference type="EMBL" id="MBD2505632.1"/>
    </source>
</evidence>
<comment type="caution">
    <text evidence="2">The sequence shown here is derived from an EMBL/GenBank/DDBJ whole genome shotgun (WGS) entry which is preliminary data.</text>
</comment>
<protein>
    <recommendedName>
        <fullName evidence="1">MobA/VirD2-like nuclease domain-containing protein</fullName>
    </recommendedName>
</protein>
<gene>
    <name evidence="2" type="ORF">H6G83_34435</name>
</gene>
<dbReference type="InterPro" id="IPR005094">
    <property type="entry name" value="Endonuclease_MobA/VirD2"/>
</dbReference>
<accession>A0ABR8DFB3</accession>
<proteinExistence type="predicted"/>
<organism evidence="2 3">
    <name type="scientific">Anabaena azotica FACHB-119</name>
    <dbReference type="NCBI Taxonomy" id="947527"/>
    <lineage>
        <taxon>Bacteria</taxon>
        <taxon>Bacillati</taxon>
        <taxon>Cyanobacteriota</taxon>
        <taxon>Cyanophyceae</taxon>
        <taxon>Nostocales</taxon>
        <taxon>Nostocaceae</taxon>
        <taxon>Anabaena</taxon>
        <taxon>Anabaena azotica</taxon>
    </lineage>
</organism>
<dbReference type="Proteomes" id="UP000661112">
    <property type="component" value="Unassembled WGS sequence"/>
</dbReference>
<keyword evidence="3" id="KW-1185">Reference proteome</keyword>
<dbReference type="Pfam" id="PF03432">
    <property type="entry name" value="Relaxase"/>
    <property type="match status" value="1"/>
</dbReference>
<sequence length="164" mass="19113">MKMTIEELKIDDFELIQTLSQEKILAKGSFIDINLPPEQIIQEFQALSQARPKLRSLGIYSIISLRNVYIRLNHESCLKIVDQYIHGIGWHDLQYICFFDIQPSSIYIHIVFNRVTPLSKVIDIKCVGATWQQYEVLRQSCSMIIDNPINNQYLQRQCCNCCSN</sequence>
<evidence type="ECO:0000313" key="3">
    <source>
        <dbReference type="Proteomes" id="UP000661112"/>
    </source>
</evidence>